<organism evidence="1 2">
    <name type="scientific">Escherichia coli</name>
    <dbReference type="NCBI Taxonomy" id="562"/>
    <lineage>
        <taxon>Bacteria</taxon>
        <taxon>Pseudomonadati</taxon>
        <taxon>Pseudomonadota</taxon>
        <taxon>Gammaproteobacteria</taxon>
        <taxon>Enterobacterales</taxon>
        <taxon>Enterobacteriaceae</taxon>
        <taxon>Escherichia</taxon>
    </lineage>
</organism>
<name>A0A376ZJC8_ECOLX</name>
<dbReference type="EMBL" id="UGEB01000001">
    <property type="protein sequence ID" value="STK45812.1"/>
    <property type="molecule type" value="Genomic_DNA"/>
</dbReference>
<sequence>MVHVRFEGVPFSFRISNPAWAMLMVSMICLLDG</sequence>
<dbReference type="AlphaFoldDB" id="A0A376ZJC8"/>
<gene>
    <name evidence="1" type="ORF">NCTC8179_00371</name>
</gene>
<evidence type="ECO:0000313" key="1">
    <source>
        <dbReference type="EMBL" id="STK45812.1"/>
    </source>
</evidence>
<protein>
    <submittedName>
        <fullName evidence="1">Uncharacterized protein</fullName>
    </submittedName>
</protein>
<reference evidence="1 2" key="1">
    <citation type="submission" date="2018-06" db="EMBL/GenBank/DDBJ databases">
        <authorList>
            <consortium name="Pathogen Informatics"/>
            <person name="Doyle S."/>
        </authorList>
    </citation>
    <scope>NUCLEOTIDE SEQUENCE [LARGE SCALE GENOMIC DNA]</scope>
    <source>
        <strain evidence="1 2">NCTC8179</strain>
    </source>
</reference>
<evidence type="ECO:0000313" key="2">
    <source>
        <dbReference type="Proteomes" id="UP000255543"/>
    </source>
</evidence>
<dbReference type="Proteomes" id="UP000255543">
    <property type="component" value="Unassembled WGS sequence"/>
</dbReference>
<accession>A0A376ZJC8</accession>
<proteinExistence type="predicted"/>